<gene>
    <name evidence="1" type="ORF">Ssi02_66270</name>
</gene>
<dbReference type="Proteomes" id="UP000606172">
    <property type="component" value="Unassembled WGS sequence"/>
</dbReference>
<proteinExistence type="predicted"/>
<name>A0A919RM96_9ACTN</name>
<evidence type="ECO:0000313" key="1">
    <source>
        <dbReference type="EMBL" id="GII96396.1"/>
    </source>
</evidence>
<accession>A0A919RM96</accession>
<reference evidence="1" key="1">
    <citation type="submission" date="2021-01" db="EMBL/GenBank/DDBJ databases">
        <title>Whole genome shotgun sequence of Sinosporangium siamense NBRC 109515.</title>
        <authorList>
            <person name="Komaki H."/>
            <person name="Tamura T."/>
        </authorList>
    </citation>
    <scope>NUCLEOTIDE SEQUENCE</scope>
    <source>
        <strain evidence="1">NBRC 109515</strain>
    </source>
</reference>
<organism evidence="1 2">
    <name type="scientific">Sinosporangium siamense</name>
    <dbReference type="NCBI Taxonomy" id="1367973"/>
    <lineage>
        <taxon>Bacteria</taxon>
        <taxon>Bacillati</taxon>
        <taxon>Actinomycetota</taxon>
        <taxon>Actinomycetes</taxon>
        <taxon>Streptosporangiales</taxon>
        <taxon>Streptosporangiaceae</taxon>
        <taxon>Sinosporangium</taxon>
    </lineage>
</organism>
<dbReference type="EMBL" id="BOOW01000044">
    <property type="protein sequence ID" value="GII96396.1"/>
    <property type="molecule type" value="Genomic_DNA"/>
</dbReference>
<dbReference type="RefSeq" id="WP_204031399.1">
    <property type="nucleotide sequence ID" value="NZ_BOOW01000044.1"/>
</dbReference>
<sequence>MDSIRRGSFSGYADLSQRYADAEVSEDDMDESFDEGVYGDPTYLKAVFMAVPEFETGVRVDAALLDNLPYALHL</sequence>
<comment type="caution">
    <text evidence="1">The sequence shown here is derived from an EMBL/GenBank/DDBJ whole genome shotgun (WGS) entry which is preliminary data.</text>
</comment>
<dbReference type="AlphaFoldDB" id="A0A919RM96"/>
<protein>
    <submittedName>
        <fullName evidence="1">Uncharacterized protein</fullName>
    </submittedName>
</protein>
<keyword evidence="2" id="KW-1185">Reference proteome</keyword>
<evidence type="ECO:0000313" key="2">
    <source>
        <dbReference type="Proteomes" id="UP000606172"/>
    </source>
</evidence>